<sequence length="101" mass="11565">MTLVGPLFVIGIYLFARGVFALFGQPIFYTKRSLEPVDPELLPAYLKEEGIWNMVSGFLFTVKAILEKVFPGNTVIWVIFVLLLLVCVFFLAKCNEKYIRK</sequence>
<protein>
    <recommendedName>
        <fullName evidence="4">DUF3784 domain-containing protein</fullName>
    </recommendedName>
</protein>
<dbReference type="EMBL" id="JACSNV010000005">
    <property type="protein sequence ID" value="MBM6877430.1"/>
    <property type="molecule type" value="Genomic_DNA"/>
</dbReference>
<accession>A0ABS2G8B3</accession>
<evidence type="ECO:0000313" key="3">
    <source>
        <dbReference type="Proteomes" id="UP000729290"/>
    </source>
</evidence>
<evidence type="ECO:0000313" key="2">
    <source>
        <dbReference type="EMBL" id="MBM6877430.1"/>
    </source>
</evidence>
<evidence type="ECO:0000256" key="1">
    <source>
        <dbReference type="SAM" id="Phobius"/>
    </source>
</evidence>
<keyword evidence="1" id="KW-1133">Transmembrane helix</keyword>
<comment type="caution">
    <text evidence="2">The sequence shown here is derived from an EMBL/GenBank/DDBJ whole genome shotgun (WGS) entry which is preliminary data.</text>
</comment>
<feature type="transmembrane region" description="Helical" evidence="1">
    <location>
        <begin position="6"/>
        <end position="29"/>
    </location>
</feature>
<keyword evidence="3" id="KW-1185">Reference proteome</keyword>
<proteinExistence type="predicted"/>
<dbReference type="RefSeq" id="WP_205133535.1">
    <property type="nucleotide sequence ID" value="NZ_JACSNT010000006.1"/>
</dbReference>
<keyword evidence="1" id="KW-0812">Transmembrane</keyword>
<name>A0ABS2G8B3_9FIRM</name>
<feature type="transmembrane region" description="Helical" evidence="1">
    <location>
        <begin position="72"/>
        <end position="92"/>
    </location>
</feature>
<organism evidence="2 3">
    <name type="scientific">Anaerotignum lactatifermentans</name>
    <dbReference type="NCBI Taxonomy" id="160404"/>
    <lineage>
        <taxon>Bacteria</taxon>
        <taxon>Bacillati</taxon>
        <taxon>Bacillota</taxon>
        <taxon>Clostridia</taxon>
        <taxon>Lachnospirales</taxon>
        <taxon>Anaerotignaceae</taxon>
        <taxon>Anaerotignum</taxon>
    </lineage>
</organism>
<dbReference type="Proteomes" id="UP000729290">
    <property type="component" value="Unassembled WGS sequence"/>
</dbReference>
<reference evidence="2 3" key="1">
    <citation type="journal article" date="2021" name="Sci. Rep.">
        <title>The distribution of antibiotic resistance genes in chicken gut microbiota commensals.</title>
        <authorList>
            <person name="Juricova H."/>
            <person name="Matiasovicova J."/>
            <person name="Kubasova T."/>
            <person name="Cejkova D."/>
            <person name="Rychlik I."/>
        </authorList>
    </citation>
    <scope>NUCLEOTIDE SEQUENCE [LARGE SCALE GENOMIC DNA]</scope>
    <source>
        <strain evidence="2 3">An431b</strain>
    </source>
</reference>
<gene>
    <name evidence="2" type="ORF">H9X83_04580</name>
</gene>
<evidence type="ECO:0008006" key="4">
    <source>
        <dbReference type="Google" id="ProtNLM"/>
    </source>
</evidence>
<keyword evidence="1" id="KW-0472">Membrane</keyword>